<keyword evidence="1" id="KW-0472">Membrane</keyword>
<reference evidence="3" key="1">
    <citation type="journal article" date="2019" name="Int. J. Syst. Evol. Microbiol.">
        <title>The Global Catalogue of Microorganisms (GCM) 10K type strain sequencing project: providing services to taxonomists for standard genome sequencing and annotation.</title>
        <authorList>
            <consortium name="The Broad Institute Genomics Platform"/>
            <consortium name="The Broad Institute Genome Sequencing Center for Infectious Disease"/>
            <person name="Wu L."/>
            <person name="Ma J."/>
        </authorList>
    </citation>
    <scope>NUCLEOTIDE SEQUENCE [LARGE SCALE GENOMIC DNA]</scope>
    <source>
        <strain evidence="3">KCTC 33842</strain>
    </source>
</reference>
<evidence type="ECO:0000313" key="2">
    <source>
        <dbReference type="EMBL" id="MFD2609528.1"/>
    </source>
</evidence>
<dbReference type="Proteomes" id="UP001597475">
    <property type="component" value="Unassembled WGS sequence"/>
</dbReference>
<keyword evidence="1" id="KW-1133">Transmembrane helix</keyword>
<comment type="caution">
    <text evidence="2">The sequence shown here is derived from an EMBL/GenBank/DDBJ whole genome shotgun (WGS) entry which is preliminary data.</text>
</comment>
<dbReference type="EMBL" id="JBHUMK010000037">
    <property type="protein sequence ID" value="MFD2609528.1"/>
    <property type="molecule type" value="Genomic_DNA"/>
</dbReference>
<evidence type="ECO:0000256" key="1">
    <source>
        <dbReference type="SAM" id="Phobius"/>
    </source>
</evidence>
<keyword evidence="1" id="KW-0812">Transmembrane</keyword>
<gene>
    <name evidence="2" type="ORF">ACFSR9_08770</name>
</gene>
<accession>A0ABW5P3U3</accession>
<feature type="transmembrane region" description="Helical" evidence="1">
    <location>
        <begin position="7"/>
        <end position="29"/>
    </location>
</feature>
<evidence type="ECO:0000313" key="3">
    <source>
        <dbReference type="Proteomes" id="UP001597475"/>
    </source>
</evidence>
<organism evidence="2 3">
    <name type="scientific">Deinococcus taklimakanensis</name>
    <dbReference type="NCBI Taxonomy" id="536443"/>
    <lineage>
        <taxon>Bacteria</taxon>
        <taxon>Thermotogati</taxon>
        <taxon>Deinococcota</taxon>
        <taxon>Deinococci</taxon>
        <taxon>Deinococcales</taxon>
        <taxon>Deinococcaceae</taxon>
        <taxon>Deinococcus</taxon>
    </lineage>
</organism>
<keyword evidence="3" id="KW-1185">Reference proteome</keyword>
<protein>
    <submittedName>
        <fullName evidence="2">Uncharacterized protein</fullName>
    </submittedName>
</protein>
<proteinExistence type="predicted"/>
<name>A0ABW5P3U3_9DEIO</name>
<dbReference type="RefSeq" id="WP_386844973.1">
    <property type="nucleotide sequence ID" value="NZ_JBHUMK010000037.1"/>
</dbReference>
<sequence>MRRLTPPLLTLALSYAALLWLAGLVGPVLTTADRLLGLTAFLVLIFSAARLLALLCPHPEDAQ</sequence>
<feature type="transmembrane region" description="Helical" evidence="1">
    <location>
        <begin position="35"/>
        <end position="56"/>
    </location>
</feature>